<accession>A0A371CNW6</accession>
<organism evidence="1 2">
    <name type="scientific">Lentinus brumalis</name>
    <dbReference type="NCBI Taxonomy" id="2498619"/>
    <lineage>
        <taxon>Eukaryota</taxon>
        <taxon>Fungi</taxon>
        <taxon>Dikarya</taxon>
        <taxon>Basidiomycota</taxon>
        <taxon>Agaricomycotina</taxon>
        <taxon>Agaricomycetes</taxon>
        <taxon>Polyporales</taxon>
        <taxon>Polyporaceae</taxon>
        <taxon>Lentinus</taxon>
    </lineage>
</organism>
<gene>
    <name evidence="1" type="ORF">OH76DRAFT_151253</name>
</gene>
<dbReference type="Proteomes" id="UP000256964">
    <property type="component" value="Unassembled WGS sequence"/>
</dbReference>
<evidence type="ECO:0000313" key="1">
    <source>
        <dbReference type="EMBL" id="RDX41988.1"/>
    </source>
</evidence>
<dbReference type="EMBL" id="KZ857496">
    <property type="protein sequence ID" value="RDX41988.1"/>
    <property type="molecule type" value="Genomic_DNA"/>
</dbReference>
<protein>
    <submittedName>
        <fullName evidence="1">Uncharacterized protein</fullName>
    </submittedName>
</protein>
<proteinExistence type="predicted"/>
<name>A0A371CNW6_9APHY</name>
<dbReference type="AlphaFoldDB" id="A0A371CNW6"/>
<reference evidence="1 2" key="1">
    <citation type="journal article" date="2018" name="Biotechnol. Biofuels">
        <title>Integrative visual omics of the white-rot fungus Polyporus brumalis exposes the biotechnological potential of its oxidative enzymes for delignifying raw plant biomass.</title>
        <authorList>
            <person name="Miyauchi S."/>
            <person name="Rancon A."/>
            <person name="Drula E."/>
            <person name="Hage H."/>
            <person name="Chaduli D."/>
            <person name="Favel A."/>
            <person name="Grisel S."/>
            <person name="Henrissat B."/>
            <person name="Herpoel-Gimbert I."/>
            <person name="Ruiz-Duenas F.J."/>
            <person name="Chevret D."/>
            <person name="Hainaut M."/>
            <person name="Lin J."/>
            <person name="Wang M."/>
            <person name="Pangilinan J."/>
            <person name="Lipzen A."/>
            <person name="Lesage-Meessen L."/>
            <person name="Navarro D."/>
            <person name="Riley R."/>
            <person name="Grigoriev I.V."/>
            <person name="Zhou S."/>
            <person name="Raouche S."/>
            <person name="Rosso M.N."/>
        </authorList>
    </citation>
    <scope>NUCLEOTIDE SEQUENCE [LARGE SCALE GENOMIC DNA]</scope>
    <source>
        <strain evidence="1 2">BRFM 1820</strain>
    </source>
</reference>
<evidence type="ECO:0000313" key="2">
    <source>
        <dbReference type="Proteomes" id="UP000256964"/>
    </source>
</evidence>
<sequence>MSRVFLPYLLTLRCYTDSKSGACCDTLVWRPIKNASTRCPSEFHGRRSLYQRQLVTVSAIGASQSGRNLHRLTLVGIPSCTTACARPMSSRE</sequence>
<keyword evidence="2" id="KW-1185">Reference proteome</keyword>